<accession>L7VXV9</accession>
<dbReference type="AlphaFoldDB" id="L7VXV9"/>
<comment type="similarity">
    <text evidence="2">Belongs to the oxygen-dependent FAD-linked oxidoreductase family.</text>
</comment>
<dbReference type="PANTHER" id="PTHR42973:SF39">
    <property type="entry name" value="FAD-BINDING PCMH-TYPE DOMAIN-CONTAINING PROTEIN"/>
    <property type="match status" value="1"/>
</dbReference>
<evidence type="ECO:0000259" key="6">
    <source>
        <dbReference type="PROSITE" id="PS51387"/>
    </source>
</evidence>
<dbReference type="GO" id="GO:0071949">
    <property type="term" value="F:FAD binding"/>
    <property type="evidence" value="ECO:0007669"/>
    <property type="project" value="InterPro"/>
</dbReference>
<dbReference type="Gene3D" id="3.30.43.10">
    <property type="entry name" value="Uridine Diphospho-n-acetylenolpyruvylglucosamine Reductase, domain 2"/>
    <property type="match status" value="1"/>
</dbReference>
<sequence length="466" mass="50596">MMWINSKGERMNLVLPDGVAYERGDDGYEAARRATVWNARLPDRFPDVIVQAHTEADVVAAIRFASEHGHRVGVRSGGHSWAANHVRDGGLLLDVSRLDALAIDAETMTATVGPGRKGHEMCAALSDAGLFFPAGHCKGVAVGGYLLQGGYGWNGRVLGPACQSVIGLDVVTAAGEQLFVDADHHADLYWSARGAGPGFFGVVTRFHVRLYPKPAAIGMSLYAYPIECLDEVYTWAREIADDVDRRVEMQVLMSREFAEIDLHEPSIIIASPVFADSEAEAEEALALLGTCPAIDRALIAIPYAPAGIMEWYDAVMHNYPDGHRYATDNMWTSAPAADLLPGLHRIADSLPPAPSHCLWLNWGSSPERQDMAYSMEDEVYIALYGVWVDAADDDAYADWARSNMASMEHLATGIQLADENLGRRPAPFALPQNMERLDAARAAYDPDGRFHAWMGRVGASGSGAAS</sequence>
<name>L7VXV9_9BACT</name>
<evidence type="ECO:0000256" key="5">
    <source>
        <dbReference type="ARBA" id="ARBA00023002"/>
    </source>
</evidence>
<keyword evidence="3" id="KW-0285">Flavoprotein</keyword>
<evidence type="ECO:0000256" key="3">
    <source>
        <dbReference type="ARBA" id="ARBA00022630"/>
    </source>
</evidence>
<reference evidence="7" key="1">
    <citation type="submission" date="2012-09" db="EMBL/GenBank/DDBJ databases">
        <title>Metagenomic Characterization of a Microbial Community in Wastewater Detects High Levels of Antibiotic Resistance.</title>
        <authorList>
            <person name="Abrams M."/>
            <person name="Caldwell A."/>
            <person name="Vandaei E."/>
            <person name="Lee W."/>
            <person name="Perrott J."/>
            <person name="Khan S.Y."/>
            <person name="Ta J."/>
            <person name="Romero D."/>
            <person name="Nguyen V."/>
            <person name="Pourmand N."/>
            <person name="Ouverney C.C."/>
        </authorList>
    </citation>
    <scope>NUCLEOTIDE SEQUENCE</scope>
</reference>
<dbReference type="InterPro" id="IPR036318">
    <property type="entry name" value="FAD-bd_PCMH-like_sf"/>
</dbReference>
<dbReference type="SUPFAM" id="SSF56176">
    <property type="entry name" value="FAD-binding/transporter-associated domain-like"/>
    <property type="match status" value="1"/>
</dbReference>
<evidence type="ECO:0000256" key="4">
    <source>
        <dbReference type="ARBA" id="ARBA00022827"/>
    </source>
</evidence>
<dbReference type="InterPro" id="IPR016167">
    <property type="entry name" value="FAD-bd_PCMH_sub1"/>
</dbReference>
<dbReference type="Gene3D" id="3.30.465.10">
    <property type="match status" value="1"/>
</dbReference>
<dbReference type="EMBL" id="JX649859">
    <property type="protein sequence ID" value="AGC70995.1"/>
    <property type="molecule type" value="Genomic_DNA"/>
</dbReference>
<keyword evidence="4" id="KW-0274">FAD</keyword>
<protein>
    <submittedName>
        <fullName evidence="7">Oxidoreductase, FAD-binding</fullName>
    </submittedName>
</protein>
<dbReference type="InterPro" id="IPR006093">
    <property type="entry name" value="Oxy_OxRdtase_FAD_BS"/>
</dbReference>
<evidence type="ECO:0000313" key="7">
    <source>
        <dbReference type="EMBL" id="AGC70995.1"/>
    </source>
</evidence>
<dbReference type="PROSITE" id="PS51387">
    <property type="entry name" value="FAD_PCMH"/>
    <property type="match status" value="1"/>
</dbReference>
<dbReference type="Pfam" id="PF01565">
    <property type="entry name" value="FAD_binding_4"/>
    <property type="match status" value="1"/>
</dbReference>
<dbReference type="Gene3D" id="3.40.462.20">
    <property type="match status" value="1"/>
</dbReference>
<proteinExistence type="inferred from homology"/>
<keyword evidence="5" id="KW-0560">Oxidoreductase</keyword>
<dbReference type="PANTHER" id="PTHR42973">
    <property type="entry name" value="BINDING OXIDOREDUCTASE, PUTATIVE (AFU_ORTHOLOGUE AFUA_1G17690)-RELATED"/>
    <property type="match status" value="1"/>
</dbReference>
<feature type="domain" description="FAD-binding PCMH-type" evidence="6">
    <location>
        <begin position="42"/>
        <end position="213"/>
    </location>
</feature>
<dbReference type="InterPro" id="IPR050416">
    <property type="entry name" value="FAD-linked_Oxidoreductase"/>
</dbReference>
<evidence type="ECO:0000256" key="2">
    <source>
        <dbReference type="ARBA" id="ARBA00005466"/>
    </source>
</evidence>
<dbReference type="InterPro" id="IPR016169">
    <property type="entry name" value="FAD-bd_PCMH_sub2"/>
</dbReference>
<dbReference type="InterPro" id="IPR016166">
    <property type="entry name" value="FAD-bd_PCMH"/>
</dbReference>
<dbReference type="InterPro" id="IPR006094">
    <property type="entry name" value="Oxid_FAD_bind_N"/>
</dbReference>
<evidence type="ECO:0000256" key="1">
    <source>
        <dbReference type="ARBA" id="ARBA00001974"/>
    </source>
</evidence>
<dbReference type="PROSITE" id="PS00862">
    <property type="entry name" value="OX2_COVAL_FAD"/>
    <property type="match status" value="1"/>
</dbReference>
<comment type="cofactor">
    <cofactor evidence="1">
        <name>FAD</name>
        <dbReference type="ChEBI" id="CHEBI:57692"/>
    </cofactor>
</comment>
<organism evidence="7">
    <name type="scientific">uncultured bacterium A1Q1_fos_2107</name>
    <dbReference type="NCBI Taxonomy" id="1256562"/>
    <lineage>
        <taxon>Bacteria</taxon>
        <taxon>environmental samples</taxon>
    </lineage>
</organism>
<dbReference type="GO" id="GO:0016491">
    <property type="term" value="F:oxidoreductase activity"/>
    <property type="evidence" value="ECO:0007669"/>
    <property type="project" value="UniProtKB-KW"/>
</dbReference>